<gene>
    <name evidence="8" type="primary">fhuD</name>
    <name evidence="8" type="ORF">GBAG_0644</name>
</gene>
<dbReference type="InterPro" id="IPR006311">
    <property type="entry name" value="TAT_signal"/>
</dbReference>
<dbReference type="PANTHER" id="PTHR30532">
    <property type="entry name" value="IRON III DICITRATE-BINDING PERIPLASMIC PROTEIN"/>
    <property type="match status" value="1"/>
</dbReference>
<evidence type="ECO:0000259" key="7">
    <source>
        <dbReference type="PROSITE" id="PS50983"/>
    </source>
</evidence>
<dbReference type="InterPro" id="IPR051313">
    <property type="entry name" value="Bact_iron-sidero_bind"/>
</dbReference>
<evidence type="ECO:0000256" key="2">
    <source>
        <dbReference type="ARBA" id="ARBA00008814"/>
    </source>
</evidence>
<dbReference type="PROSITE" id="PS50983">
    <property type="entry name" value="FE_B12_PBP"/>
    <property type="match status" value="1"/>
</dbReference>
<keyword evidence="4" id="KW-0410">Iron transport</keyword>
<sequence>MSELINPSMSRRQLLAALALSPLLLKMGNAHAASIDPHRIVALEWLPVELMLALGVKPYAMADIANYQAWVGEPKLPAGIIDVGLRTEPNLELLTQLKPSLILYSAGYGPAPEKMARIAPGLGFSFNDGSGKPLTVARKSLTELGEKLGMQQAAKDHLLKFDQFIEQMKPRFAGRGDKPVLLMTLLDSRHALIIGKNSLFQQVMDLLGVKNAWSGETNFWGSAVVGLERLAEVKDADVICFDHNNDAEMARVTATPLWNSMPFVRQNRFQRVPPVWLYGATLSAMSFTNTLAKAIGSQA</sequence>
<comment type="caution">
    <text evidence="8">The sequence shown here is derived from an EMBL/GenBank/DDBJ whole genome shotgun (WGS) entry which is preliminary data.</text>
</comment>
<proteinExistence type="inferred from homology"/>
<dbReference type="NCBIfam" id="NF007864">
    <property type="entry name" value="PRK10576.1"/>
    <property type="match status" value="1"/>
</dbReference>
<accession>A0A085GJ65</accession>
<feature type="signal peptide" evidence="6">
    <location>
        <begin position="1"/>
        <end position="32"/>
    </location>
</feature>
<dbReference type="GO" id="GO:0030288">
    <property type="term" value="C:outer membrane-bounded periplasmic space"/>
    <property type="evidence" value="ECO:0007669"/>
    <property type="project" value="TreeGrafter"/>
</dbReference>
<reference evidence="8 9" key="1">
    <citation type="submission" date="2014-05" db="EMBL/GenBank/DDBJ databases">
        <title>ATOL: Assembling a taxonomically balanced genome-scale reconstruction of the evolutionary history of the Enterobacteriaceae.</title>
        <authorList>
            <person name="Plunkett G.III."/>
            <person name="Neeno-Eckwall E.C."/>
            <person name="Glasner J.D."/>
            <person name="Perna N.T."/>
        </authorList>
    </citation>
    <scope>NUCLEOTIDE SEQUENCE [LARGE SCALE GENOMIC DNA]</scope>
    <source>
        <strain evidence="8 9">ATCC 33320</strain>
    </source>
</reference>
<dbReference type="AlphaFoldDB" id="A0A085GJ65"/>
<keyword evidence="9" id="KW-1185">Reference proteome</keyword>
<dbReference type="InterPro" id="IPR002491">
    <property type="entry name" value="ABC_transptr_periplasmic_BD"/>
</dbReference>
<feature type="chain" id="PRO_5001791347" evidence="6">
    <location>
        <begin position="33"/>
        <end position="299"/>
    </location>
</feature>
<evidence type="ECO:0000256" key="6">
    <source>
        <dbReference type="SAM" id="SignalP"/>
    </source>
</evidence>
<keyword evidence="5 6" id="KW-0732">Signal</keyword>
<dbReference type="PANTHER" id="PTHR30532:SF1">
    <property type="entry name" value="IRON(3+)-HYDROXAMATE-BINDING PROTEIN FHUD"/>
    <property type="match status" value="1"/>
</dbReference>
<evidence type="ECO:0000256" key="1">
    <source>
        <dbReference type="ARBA" id="ARBA00004196"/>
    </source>
</evidence>
<evidence type="ECO:0000256" key="4">
    <source>
        <dbReference type="ARBA" id="ARBA00022496"/>
    </source>
</evidence>
<comment type="subcellular location">
    <subcellularLocation>
        <location evidence="1">Cell envelope</location>
    </subcellularLocation>
</comment>
<dbReference type="PROSITE" id="PS51318">
    <property type="entry name" value="TAT"/>
    <property type="match status" value="1"/>
</dbReference>
<dbReference type="SUPFAM" id="SSF53807">
    <property type="entry name" value="Helical backbone' metal receptor"/>
    <property type="match status" value="1"/>
</dbReference>
<dbReference type="STRING" id="1006004.GBAG_0644"/>
<dbReference type="CDD" id="cd01146">
    <property type="entry name" value="FhuD"/>
    <property type="match status" value="1"/>
</dbReference>
<dbReference type="RefSeq" id="WP_034493450.1">
    <property type="nucleotide sequence ID" value="NZ_JMPI01000015.1"/>
</dbReference>
<organism evidence="8 9">
    <name type="scientific">Buttiauxella agrestis ATCC 33320</name>
    <dbReference type="NCBI Taxonomy" id="1006004"/>
    <lineage>
        <taxon>Bacteria</taxon>
        <taxon>Pseudomonadati</taxon>
        <taxon>Pseudomonadota</taxon>
        <taxon>Gammaproteobacteria</taxon>
        <taxon>Enterobacterales</taxon>
        <taxon>Enterobacteriaceae</taxon>
        <taxon>Buttiauxella</taxon>
    </lineage>
</organism>
<evidence type="ECO:0000256" key="3">
    <source>
        <dbReference type="ARBA" id="ARBA00022448"/>
    </source>
</evidence>
<name>A0A085GJ65_9ENTR</name>
<dbReference type="eggNOG" id="COG0614">
    <property type="taxonomic scope" value="Bacteria"/>
</dbReference>
<dbReference type="Proteomes" id="UP000028653">
    <property type="component" value="Unassembled WGS sequence"/>
</dbReference>
<dbReference type="PRINTS" id="PR01715">
    <property type="entry name" value="FERRIBNDNGPP"/>
</dbReference>
<comment type="similarity">
    <text evidence="2">Belongs to the bacterial solute-binding protein 8 family.</text>
</comment>
<dbReference type="EMBL" id="JMPI01000015">
    <property type="protein sequence ID" value="KFC83760.1"/>
    <property type="molecule type" value="Genomic_DNA"/>
</dbReference>
<protein>
    <submittedName>
        <fullName evidence="8">Periplasmic substrate-binding component of an ABC superfamily ferric hydroxamate transporter</fullName>
    </submittedName>
</protein>
<evidence type="ECO:0000256" key="5">
    <source>
        <dbReference type="ARBA" id="ARBA00022729"/>
    </source>
</evidence>
<evidence type="ECO:0000313" key="9">
    <source>
        <dbReference type="Proteomes" id="UP000028653"/>
    </source>
</evidence>
<keyword evidence="4" id="KW-0408">Iron</keyword>
<dbReference type="GO" id="GO:1901678">
    <property type="term" value="P:iron coordination entity transport"/>
    <property type="evidence" value="ECO:0007669"/>
    <property type="project" value="UniProtKB-ARBA"/>
</dbReference>
<dbReference type="OrthoDB" id="6160519at2"/>
<feature type="domain" description="Fe/B12 periplasmic-binding" evidence="7">
    <location>
        <begin position="39"/>
        <end position="299"/>
    </location>
</feature>
<evidence type="ECO:0000313" key="8">
    <source>
        <dbReference type="EMBL" id="KFC83760.1"/>
    </source>
</evidence>
<keyword evidence="3" id="KW-0813">Transport</keyword>
<keyword evidence="4" id="KW-0406">Ion transport</keyword>
<dbReference type="Pfam" id="PF01497">
    <property type="entry name" value="Peripla_BP_2"/>
    <property type="match status" value="1"/>
</dbReference>
<dbReference type="Gene3D" id="3.40.50.1980">
    <property type="entry name" value="Nitrogenase molybdenum iron protein domain"/>
    <property type="match status" value="2"/>
</dbReference>